<feature type="region of interest" description="Disordered" evidence="11">
    <location>
        <begin position="647"/>
        <end position="751"/>
    </location>
</feature>
<keyword evidence="7 10" id="KW-1133">Transmembrane helix</keyword>
<evidence type="ECO:0000256" key="11">
    <source>
        <dbReference type="SAM" id="MobiDB-lite"/>
    </source>
</evidence>
<keyword evidence="13" id="KW-1185">Reference proteome</keyword>
<evidence type="ECO:0000313" key="12">
    <source>
        <dbReference type="EMBL" id="KAF2834615.1"/>
    </source>
</evidence>
<evidence type="ECO:0000256" key="7">
    <source>
        <dbReference type="ARBA" id="ARBA00022989"/>
    </source>
</evidence>
<dbReference type="AlphaFoldDB" id="A0A9P4VLY0"/>
<keyword evidence="4 10" id="KW-1003">Cell membrane</keyword>
<evidence type="ECO:0000256" key="9">
    <source>
        <dbReference type="ARBA" id="ARBA00023180"/>
    </source>
</evidence>
<protein>
    <recommendedName>
        <fullName evidence="10">Plasma membrane fusion protein PRM1</fullName>
    </recommendedName>
</protein>
<proteinExistence type="inferred from homology"/>
<evidence type="ECO:0000313" key="13">
    <source>
        <dbReference type="Proteomes" id="UP000799429"/>
    </source>
</evidence>
<evidence type="ECO:0000256" key="1">
    <source>
        <dbReference type="ARBA" id="ARBA00002512"/>
    </source>
</evidence>
<evidence type="ECO:0000256" key="4">
    <source>
        <dbReference type="ARBA" id="ARBA00022475"/>
    </source>
</evidence>
<dbReference type="Proteomes" id="UP000799429">
    <property type="component" value="Unassembled WGS sequence"/>
</dbReference>
<dbReference type="EMBL" id="MU006116">
    <property type="protein sequence ID" value="KAF2834615.1"/>
    <property type="molecule type" value="Genomic_DNA"/>
</dbReference>
<feature type="transmembrane region" description="Helical" evidence="10">
    <location>
        <begin position="609"/>
        <end position="632"/>
    </location>
</feature>
<feature type="region of interest" description="Disordered" evidence="11">
    <location>
        <begin position="1"/>
        <end position="23"/>
    </location>
</feature>
<keyword evidence="8 10" id="KW-0472">Membrane</keyword>
<feature type="transmembrane region" description="Helical" evidence="10">
    <location>
        <begin position="412"/>
        <end position="433"/>
    </location>
</feature>
<organism evidence="12 13">
    <name type="scientific">Patellaria atrata CBS 101060</name>
    <dbReference type="NCBI Taxonomy" id="1346257"/>
    <lineage>
        <taxon>Eukaryota</taxon>
        <taxon>Fungi</taxon>
        <taxon>Dikarya</taxon>
        <taxon>Ascomycota</taxon>
        <taxon>Pezizomycotina</taxon>
        <taxon>Dothideomycetes</taxon>
        <taxon>Dothideomycetes incertae sedis</taxon>
        <taxon>Patellariales</taxon>
        <taxon>Patellariaceae</taxon>
        <taxon>Patellaria</taxon>
    </lineage>
</organism>
<comment type="subcellular location">
    <subcellularLocation>
        <location evidence="2 10">Cell membrane</location>
        <topology evidence="2 10">Multi-pass membrane protein</topology>
    </subcellularLocation>
</comment>
<dbReference type="InterPro" id="IPR026777">
    <property type="entry name" value="PRM1"/>
</dbReference>
<evidence type="ECO:0000256" key="5">
    <source>
        <dbReference type="ARBA" id="ARBA00022692"/>
    </source>
</evidence>
<dbReference type="GO" id="GO:0043332">
    <property type="term" value="C:mating projection tip"/>
    <property type="evidence" value="ECO:0007669"/>
    <property type="project" value="UniProtKB-UniRule"/>
</dbReference>
<evidence type="ECO:0000256" key="3">
    <source>
        <dbReference type="ARBA" id="ARBA00010780"/>
    </source>
</evidence>
<comment type="function">
    <text evidence="1 10">Involved in cell fusion during mating by stabilizing the plasma membrane fusion event.</text>
</comment>
<comment type="caution">
    <text evidence="12">The sequence shown here is derived from an EMBL/GenBank/DDBJ whole genome shotgun (WGS) entry which is preliminary data.</text>
</comment>
<dbReference type="GO" id="GO:0032220">
    <property type="term" value="P:plasma membrane fusion involved in cytogamy"/>
    <property type="evidence" value="ECO:0007669"/>
    <property type="project" value="TreeGrafter"/>
</dbReference>
<feature type="transmembrane region" description="Helical" evidence="10">
    <location>
        <begin position="327"/>
        <end position="345"/>
    </location>
</feature>
<accession>A0A9P4VLY0</accession>
<dbReference type="OrthoDB" id="5356111at2759"/>
<keyword evidence="6 10" id="KW-0184">Conjugation</keyword>
<comment type="similarity">
    <text evidence="3 10">Belongs to the PRM1 family.</text>
</comment>
<feature type="compositionally biased region" description="Basic and acidic residues" evidence="11">
    <location>
        <begin position="726"/>
        <end position="738"/>
    </location>
</feature>
<keyword evidence="9" id="KW-0325">Glycoprotein</keyword>
<keyword evidence="5 10" id="KW-0812">Transmembrane</keyword>
<feature type="compositionally biased region" description="Basic and acidic residues" evidence="11">
    <location>
        <begin position="698"/>
        <end position="707"/>
    </location>
</feature>
<evidence type="ECO:0000256" key="6">
    <source>
        <dbReference type="ARBA" id="ARBA00022971"/>
    </source>
</evidence>
<name>A0A9P4VLY0_9PEZI</name>
<sequence length="751" mass="82930">MASLGNQQQSFPTVPPSLSAGDHEMRDYYTTQDAPRPTVNQAPYLTPYLGLRARLSQIWINRWTILLLLVLVRTLIAVASIDEGLGSARKQALRACTSVESMGSTMASMPHYMSRGVNEMTASGVERAVNGLMSMLSLTVTGVEEIVIFVINLLTSTYLCLIHFAVTGSLQAALKVIEKVSDFMNKTLDGVGDGIATVVDTFDDTLEDIVGAITNPFGNEKKPTIDLSKQINQLRNLQLPSSIDEDIRELNDSIPSFDEVKTALNDIIRIPFKKVKELINETLDTYEFDRSTFPVPQKEQLTFCSDNNGINDFFDDLTDITHVARKIFLGVLLTLAILACAPMAWREIQRWKRERERSKLVQSNASDPMDVVYMVSRPYTSTIGLKISSKFRSIHNQVLVRWSVAYATSPQALFVLSLGIAGLFACICQYILLKSLEKEVPGLSDQVGAFAEKVVFSVNNASEFWANGTNAAIIQTNRDINNDVFGWVNESTTAVNRTLNEFVNKMDAALDTAFGDTVLREPIQDVLNCLILMKVQGIQKGLTWVKNHAHIDFPLMKNDTFTLGAAAQLTDSTSDDAFFSNPSDNARDEVTDAITSLIGHIASGIRTEAIISTCILLIWLFIALIGIVRASWGLNRGKLRAEGGQEYHADPQTEMNRGHDSFFGAPPTYEYNPPTSTSREGASLPPLGASTQAEPESTNEKIGHTGAREVGVAYTEPHHVRQSSHGRIDRTSPTEKKNNPFVTPFDDSNRF</sequence>
<dbReference type="GO" id="GO:0005886">
    <property type="term" value="C:plasma membrane"/>
    <property type="evidence" value="ECO:0007669"/>
    <property type="project" value="UniProtKB-SubCell"/>
</dbReference>
<evidence type="ECO:0000256" key="8">
    <source>
        <dbReference type="ARBA" id="ARBA00023136"/>
    </source>
</evidence>
<evidence type="ECO:0000256" key="10">
    <source>
        <dbReference type="RuleBase" id="RU366035"/>
    </source>
</evidence>
<feature type="transmembrane region" description="Helical" evidence="10">
    <location>
        <begin position="146"/>
        <end position="166"/>
    </location>
</feature>
<gene>
    <name evidence="12" type="ORF">M501DRAFT_513050</name>
</gene>
<feature type="compositionally biased region" description="Basic and acidic residues" evidence="11">
    <location>
        <begin position="647"/>
        <end position="660"/>
    </location>
</feature>
<dbReference type="PANTHER" id="PTHR31030:SF1">
    <property type="entry name" value="PLASMA MEMBRANE FUSION PROTEIN PRM1"/>
    <property type="match status" value="1"/>
</dbReference>
<evidence type="ECO:0000256" key="2">
    <source>
        <dbReference type="ARBA" id="ARBA00004651"/>
    </source>
</evidence>
<feature type="compositionally biased region" description="Polar residues" evidence="11">
    <location>
        <begin position="1"/>
        <end position="12"/>
    </location>
</feature>
<reference evidence="12" key="1">
    <citation type="journal article" date="2020" name="Stud. Mycol.">
        <title>101 Dothideomycetes genomes: a test case for predicting lifestyles and emergence of pathogens.</title>
        <authorList>
            <person name="Haridas S."/>
            <person name="Albert R."/>
            <person name="Binder M."/>
            <person name="Bloem J."/>
            <person name="Labutti K."/>
            <person name="Salamov A."/>
            <person name="Andreopoulos B."/>
            <person name="Baker S."/>
            <person name="Barry K."/>
            <person name="Bills G."/>
            <person name="Bluhm B."/>
            <person name="Cannon C."/>
            <person name="Castanera R."/>
            <person name="Culley D."/>
            <person name="Daum C."/>
            <person name="Ezra D."/>
            <person name="Gonzalez J."/>
            <person name="Henrissat B."/>
            <person name="Kuo A."/>
            <person name="Liang C."/>
            <person name="Lipzen A."/>
            <person name="Lutzoni F."/>
            <person name="Magnuson J."/>
            <person name="Mondo S."/>
            <person name="Nolan M."/>
            <person name="Ohm R."/>
            <person name="Pangilinan J."/>
            <person name="Park H.-J."/>
            <person name="Ramirez L."/>
            <person name="Alfaro M."/>
            <person name="Sun H."/>
            <person name="Tritt A."/>
            <person name="Yoshinaga Y."/>
            <person name="Zwiers L.-H."/>
            <person name="Turgeon B."/>
            <person name="Goodwin S."/>
            <person name="Spatafora J."/>
            <person name="Crous P."/>
            <person name="Grigoriev I."/>
        </authorList>
    </citation>
    <scope>NUCLEOTIDE SEQUENCE</scope>
    <source>
        <strain evidence="12">CBS 101060</strain>
    </source>
</reference>
<dbReference type="PANTHER" id="PTHR31030">
    <property type="entry name" value="PLASMA MEMBRANE FUSION PROTEIN PRM1"/>
    <property type="match status" value="1"/>
</dbReference>
<feature type="transmembrane region" description="Helical" evidence="10">
    <location>
        <begin position="63"/>
        <end position="81"/>
    </location>
</feature>